<keyword evidence="1" id="KW-0808">Transferase</keyword>
<dbReference type="CDD" id="cd02440">
    <property type="entry name" value="AdoMet_MTases"/>
    <property type="match status" value="1"/>
</dbReference>
<organism evidence="3 4">
    <name type="scientific">Ideonella aquatica</name>
    <dbReference type="NCBI Taxonomy" id="2824119"/>
    <lineage>
        <taxon>Bacteria</taxon>
        <taxon>Pseudomonadati</taxon>
        <taxon>Pseudomonadota</taxon>
        <taxon>Betaproteobacteria</taxon>
        <taxon>Burkholderiales</taxon>
        <taxon>Sphaerotilaceae</taxon>
        <taxon>Ideonella</taxon>
    </lineage>
</organism>
<evidence type="ECO:0000313" key="3">
    <source>
        <dbReference type="EMBL" id="MBQ0958049.1"/>
    </source>
</evidence>
<gene>
    <name evidence="3" type="ORF">KAK06_03680</name>
</gene>
<protein>
    <submittedName>
        <fullName evidence="3">Class I SAM-dependent methyltransferase</fullName>
    </submittedName>
</protein>
<name>A0A941BK04_9BURK</name>
<sequence>MTTAGFYDALAPDYHLLYGDWNVAIDRQGEALAQLLTSAGVPPGSVILDAACGVGTQTIGLVARGYRLQASDLAAGAVERLSQELLARGLSADLRVDDIQTLQSVQAGSMDAVIACDNSIPHLLSDEQILCALRACYRSLRPGGVIVLSVRDYAAEDRSSPSVRPYRLHQAHGERFLAVQVWEWDGDHYGLRLYLTRESPDGTCQTQVLLSRYYAITTDRLLALLESAGFVDGERRDSVLFQPVLWARRPARAAPTEANGVA</sequence>
<dbReference type="SUPFAM" id="SSF53335">
    <property type="entry name" value="S-adenosyl-L-methionine-dependent methyltransferases"/>
    <property type="match status" value="1"/>
</dbReference>
<dbReference type="Gene3D" id="3.40.50.150">
    <property type="entry name" value="Vaccinia Virus protein VP39"/>
    <property type="match status" value="1"/>
</dbReference>
<reference evidence="3" key="1">
    <citation type="submission" date="2021-04" db="EMBL/GenBank/DDBJ databases">
        <title>The genome sequence of Ideonella sp. 4Y11.</title>
        <authorList>
            <person name="Liu Y."/>
        </authorList>
    </citation>
    <scope>NUCLEOTIDE SEQUENCE</scope>
    <source>
        <strain evidence="3">4Y11</strain>
    </source>
</reference>
<dbReference type="InterPro" id="IPR029063">
    <property type="entry name" value="SAM-dependent_MTases_sf"/>
</dbReference>
<evidence type="ECO:0000256" key="1">
    <source>
        <dbReference type="ARBA" id="ARBA00022679"/>
    </source>
</evidence>
<keyword evidence="4" id="KW-1185">Reference proteome</keyword>
<dbReference type="Pfam" id="PF13649">
    <property type="entry name" value="Methyltransf_25"/>
    <property type="match status" value="1"/>
</dbReference>
<proteinExistence type="predicted"/>
<evidence type="ECO:0000313" key="4">
    <source>
        <dbReference type="Proteomes" id="UP000678374"/>
    </source>
</evidence>
<evidence type="ECO:0000259" key="2">
    <source>
        <dbReference type="Pfam" id="PF13649"/>
    </source>
</evidence>
<dbReference type="GO" id="GO:0032259">
    <property type="term" value="P:methylation"/>
    <property type="evidence" value="ECO:0007669"/>
    <property type="project" value="UniProtKB-KW"/>
</dbReference>
<dbReference type="EMBL" id="JAGQDE010000002">
    <property type="protein sequence ID" value="MBQ0958049.1"/>
    <property type="molecule type" value="Genomic_DNA"/>
</dbReference>
<accession>A0A941BK04</accession>
<dbReference type="GO" id="GO:0008168">
    <property type="term" value="F:methyltransferase activity"/>
    <property type="evidence" value="ECO:0007669"/>
    <property type="project" value="UniProtKB-KW"/>
</dbReference>
<dbReference type="AlphaFoldDB" id="A0A941BK04"/>
<keyword evidence="3" id="KW-0489">Methyltransferase</keyword>
<dbReference type="InterPro" id="IPR041698">
    <property type="entry name" value="Methyltransf_25"/>
</dbReference>
<dbReference type="RefSeq" id="WP_210800468.1">
    <property type="nucleotide sequence ID" value="NZ_JAGQDE010000002.1"/>
</dbReference>
<dbReference type="Proteomes" id="UP000678374">
    <property type="component" value="Unassembled WGS sequence"/>
</dbReference>
<feature type="domain" description="Methyltransferase" evidence="2">
    <location>
        <begin position="47"/>
        <end position="144"/>
    </location>
</feature>
<dbReference type="PANTHER" id="PTHR43861">
    <property type="entry name" value="TRANS-ACONITATE 2-METHYLTRANSFERASE-RELATED"/>
    <property type="match status" value="1"/>
</dbReference>
<comment type="caution">
    <text evidence="3">The sequence shown here is derived from an EMBL/GenBank/DDBJ whole genome shotgun (WGS) entry which is preliminary data.</text>
</comment>